<dbReference type="PROSITE" id="PS50110">
    <property type="entry name" value="RESPONSE_REGULATORY"/>
    <property type="match status" value="1"/>
</dbReference>
<feature type="modified residue" description="4-aspartylphosphate" evidence="1">
    <location>
        <position position="59"/>
    </location>
</feature>
<dbReference type="AlphaFoldDB" id="A0A1H9CA77"/>
<feature type="domain" description="Response regulatory" evidence="2">
    <location>
        <begin position="4"/>
        <end position="127"/>
    </location>
</feature>
<dbReference type="InterPro" id="IPR001789">
    <property type="entry name" value="Sig_transdc_resp-reg_receiver"/>
</dbReference>
<dbReference type="EMBL" id="FOFZ01000001">
    <property type="protein sequence ID" value="SEP97877.1"/>
    <property type="molecule type" value="Genomic_DNA"/>
</dbReference>
<proteinExistence type="predicted"/>
<dbReference type="PANTHER" id="PTHR43228:SF1">
    <property type="entry name" value="TWO-COMPONENT RESPONSE REGULATOR ARR22"/>
    <property type="match status" value="1"/>
</dbReference>
<dbReference type="SMART" id="SM00448">
    <property type="entry name" value="REC"/>
    <property type="match status" value="1"/>
</dbReference>
<evidence type="ECO:0000313" key="4">
    <source>
        <dbReference type="Proteomes" id="UP000183658"/>
    </source>
</evidence>
<dbReference type="Pfam" id="PF00072">
    <property type="entry name" value="Response_reg"/>
    <property type="match status" value="1"/>
</dbReference>
<evidence type="ECO:0000256" key="1">
    <source>
        <dbReference type="PROSITE-ProRule" id="PRU00169"/>
    </source>
</evidence>
<gene>
    <name evidence="3" type="ORF">SAMN05444355_101113</name>
</gene>
<evidence type="ECO:0000259" key="2">
    <source>
        <dbReference type="PROSITE" id="PS50110"/>
    </source>
</evidence>
<dbReference type="PANTHER" id="PTHR43228">
    <property type="entry name" value="TWO-COMPONENT RESPONSE REGULATOR"/>
    <property type="match status" value="1"/>
</dbReference>
<keyword evidence="1" id="KW-0597">Phosphoprotein</keyword>
<dbReference type="InterPro" id="IPR052048">
    <property type="entry name" value="ST_Response_Regulator"/>
</dbReference>
<dbReference type="Gene3D" id="3.40.50.2300">
    <property type="match status" value="1"/>
</dbReference>
<dbReference type="SUPFAM" id="SSF52172">
    <property type="entry name" value="CheY-like"/>
    <property type="match status" value="1"/>
</dbReference>
<dbReference type="RefSeq" id="WP_074720167.1">
    <property type="nucleotide sequence ID" value="NZ_CBCRVS010000003.1"/>
</dbReference>
<name>A0A1H9CA77_FLAFI</name>
<protein>
    <submittedName>
        <fullName evidence="3">Response regulator receiver domain-containing protein</fullName>
    </submittedName>
</protein>
<dbReference type="GO" id="GO:0000160">
    <property type="term" value="P:phosphorelay signal transduction system"/>
    <property type="evidence" value="ECO:0007669"/>
    <property type="project" value="InterPro"/>
</dbReference>
<organism evidence="3 4">
    <name type="scientific">Flavobacterium frigoris</name>
    <dbReference type="NCBI Taxonomy" id="229204"/>
    <lineage>
        <taxon>Bacteria</taxon>
        <taxon>Pseudomonadati</taxon>
        <taxon>Bacteroidota</taxon>
        <taxon>Flavobacteriia</taxon>
        <taxon>Flavobacteriales</taxon>
        <taxon>Flavobacteriaceae</taxon>
        <taxon>Flavobacterium</taxon>
    </lineage>
</organism>
<reference evidence="4" key="1">
    <citation type="submission" date="2016-10" db="EMBL/GenBank/DDBJ databases">
        <authorList>
            <person name="Varghese N."/>
            <person name="Submissions S."/>
        </authorList>
    </citation>
    <scope>NUCLEOTIDE SEQUENCE [LARGE SCALE GENOMIC DNA]</scope>
    <source>
        <strain evidence="4">DSM 15719</strain>
    </source>
</reference>
<dbReference type="InterPro" id="IPR011006">
    <property type="entry name" value="CheY-like_superfamily"/>
</dbReference>
<dbReference type="Proteomes" id="UP000183658">
    <property type="component" value="Unassembled WGS sequence"/>
</dbReference>
<accession>A0A1H9CA77</accession>
<evidence type="ECO:0000313" key="3">
    <source>
        <dbReference type="EMBL" id="SEP97877.1"/>
    </source>
</evidence>
<sequence length="127" mass="14457">MSYDVVIVDDDEIILFLHSKIIQAVGLTDSPKTFNSATNFLEFFDGLSKDRKSILLFLDINMPVMDGWGLLDIIHQDNFDYDIQVVMVTSSVDSADKEKAASYSKIIDFIEKPLNKEKLQQLKLSHL</sequence>
<dbReference type="OrthoDB" id="673128at2"/>
<keyword evidence="4" id="KW-1185">Reference proteome</keyword>